<dbReference type="InterPro" id="IPR005238">
    <property type="entry name" value="ComB-like"/>
</dbReference>
<organism evidence="8 9">
    <name type="scientific">Dysgonomonas hofstadii</name>
    <dbReference type="NCBI Taxonomy" id="637886"/>
    <lineage>
        <taxon>Bacteria</taxon>
        <taxon>Pseudomonadati</taxon>
        <taxon>Bacteroidota</taxon>
        <taxon>Bacteroidia</taxon>
        <taxon>Bacteroidales</taxon>
        <taxon>Dysgonomonadaceae</taxon>
        <taxon>Dysgonomonas</taxon>
    </lineage>
</organism>
<dbReference type="FunFam" id="3.90.1560.10:FF:000001">
    <property type="entry name" value="Probable 2-phosphosulfolactate phosphatase"/>
    <property type="match status" value="1"/>
</dbReference>
<sequence>MKVDICFTPALYPYYSQDGENKIVVVVDIFRATTTMCAALNNGARSIIPVASIEEAQDYKAKGFLVGAERNVKRCDFADFGNSPFDYTEDKVSGKDVVFTTTNGTQAIEMANDAEILIIGAFSNIDAVADFCFEKQKDVIVLCAGWNNRFNIEDSLYGGALARRLIDRGYTSASDATQVALSMWNEAKADVRKYINRTEHIKRLEANNLQDSVEYCLTEDTVNIVPVYNKQIKRLVIWNS</sequence>
<dbReference type="PANTHER" id="PTHR37311:SF1">
    <property type="entry name" value="2-PHOSPHOSULFOLACTATE PHOSPHATASE-RELATED"/>
    <property type="match status" value="1"/>
</dbReference>
<evidence type="ECO:0000256" key="2">
    <source>
        <dbReference type="ARBA" id="ARBA00009997"/>
    </source>
</evidence>
<keyword evidence="9" id="KW-1185">Reference proteome</keyword>
<dbReference type="PANTHER" id="PTHR37311">
    <property type="entry name" value="2-PHOSPHOSULFOLACTATE PHOSPHATASE-RELATED"/>
    <property type="match status" value="1"/>
</dbReference>
<evidence type="ECO:0000256" key="5">
    <source>
        <dbReference type="ARBA" id="ARBA00022801"/>
    </source>
</evidence>
<evidence type="ECO:0000313" key="9">
    <source>
        <dbReference type="Proteomes" id="UP000555103"/>
    </source>
</evidence>
<reference evidence="8 9" key="1">
    <citation type="submission" date="2020-08" db="EMBL/GenBank/DDBJ databases">
        <title>Genomic Encyclopedia of Type Strains, Phase IV (KMG-IV): sequencing the most valuable type-strain genomes for metagenomic binning, comparative biology and taxonomic classification.</title>
        <authorList>
            <person name="Goeker M."/>
        </authorList>
    </citation>
    <scope>NUCLEOTIDE SEQUENCE [LARGE SCALE GENOMIC DNA]</scope>
    <source>
        <strain evidence="8 9">DSM 104969</strain>
    </source>
</reference>
<dbReference type="InterPro" id="IPR036702">
    <property type="entry name" value="ComB-like_sf"/>
</dbReference>
<comment type="cofactor">
    <cofactor evidence="1">
        <name>Mg(2+)</name>
        <dbReference type="ChEBI" id="CHEBI:18420"/>
    </cofactor>
</comment>
<dbReference type="GO" id="GO:0050532">
    <property type="term" value="F:2-phosphosulfolactate phosphatase activity"/>
    <property type="evidence" value="ECO:0007669"/>
    <property type="project" value="UniProtKB-EC"/>
</dbReference>
<dbReference type="Proteomes" id="UP000555103">
    <property type="component" value="Unassembled WGS sequence"/>
</dbReference>
<dbReference type="GO" id="GO:0050545">
    <property type="term" value="F:sulfopyruvate decarboxylase activity"/>
    <property type="evidence" value="ECO:0007669"/>
    <property type="project" value="TreeGrafter"/>
</dbReference>
<comment type="catalytic activity">
    <reaction evidence="7">
        <text>(2R)-O-phospho-3-sulfolactate + H2O = (2R)-3-sulfolactate + phosphate</text>
        <dbReference type="Rhea" id="RHEA:23416"/>
        <dbReference type="ChEBI" id="CHEBI:15377"/>
        <dbReference type="ChEBI" id="CHEBI:15597"/>
        <dbReference type="ChEBI" id="CHEBI:43474"/>
        <dbReference type="ChEBI" id="CHEBI:58738"/>
        <dbReference type="EC" id="3.1.3.71"/>
    </reaction>
</comment>
<evidence type="ECO:0000256" key="4">
    <source>
        <dbReference type="ARBA" id="ARBA00021948"/>
    </source>
</evidence>
<evidence type="ECO:0000256" key="7">
    <source>
        <dbReference type="ARBA" id="ARBA00033711"/>
    </source>
</evidence>
<gene>
    <name evidence="8" type="ORF">GGR21_001427</name>
</gene>
<dbReference type="GO" id="GO:0000287">
    <property type="term" value="F:magnesium ion binding"/>
    <property type="evidence" value="ECO:0007669"/>
    <property type="project" value="InterPro"/>
</dbReference>
<accession>A0A840CPN6</accession>
<name>A0A840CPN6_9BACT</name>
<dbReference type="SUPFAM" id="SSF142823">
    <property type="entry name" value="ComB-like"/>
    <property type="match status" value="1"/>
</dbReference>
<evidence type="ECO:0000256" key="3">
    <source>
        <dbReference type="ARBA" id="ARBA00012953"/>
    </source>
</evidence>
<dbReference type="Pfam" id="PF04029">
    <property type="entry name" value="2-ph_phosp"/>
    <property type="match status" value="1"/>
</dbReference>
<comment type="caution">
    <text evidence="8">The sequence shown here is derived from an EMBL/GenBank/DDBJ whole genome shotgun (WGS) entry which is preliminary data.</text>
</comment>
<dbReference type="EC" id="3.1.3.71" evidence="3"/>
<evidence type="ECO:0000256" key="6">
    <source>
        <dbReference type="ARBA" id="ARBA00022842"/>
    </source>
</evidence>
<dbReference type="EMBL" id="JACIEP010000004">
    <property type="protein sequence ID" value="MBB4035534.1"/>
    <property type="molecule type" value="Genomic_DNA"/>
</dbReference>
<dbReference type="Gene3D" id="3.90.1560.10">
    <property type="entry name" value="ComB-like"/>
    <property type="match status" value="1"/>
</dbReference>
<comment type="similarity">
    <text evidence="2">Belongs to the ComB family.</text>
</comment>
<evidence type="ECO:0000256" key="1">
    <source>
        <dbReference type="ARBA" id="ARBA00001946"/>
    </source>
</evidence>
<dbReference type="AlphaFoldDB" id="A0A840CPN6"/>
<proteinExistence type="inferred from homology"/>
<evidence type="ECO:0000313" key="8">
    <source>
        <dbReference type="EMBL" id="MBB4035534.1"/>
    </source>
</evidence>
<keyword evidence="6" id="KW-0460">Magnesium</keyword>
<protein>
    <recommendedName>
        <fullName evidence="4">Probable 2-phosphosulfolactate phosphatase</fullName>
        <ecNumber evidence="3">3.1.3.71</ecNumber>
    </recommendedName>
</protein>
<keyword evidence="5 8" id="KW-0378">Hydrolase</keyword>
<dbReference type="RefSeq" id="WP_183306469.1">
    <property type="nucleotide sequence ID" value="NZ_JACIEP010000004.1"/>
</dbReference>